<accession>A0A4Z1CIX9</accession>
<name>A0A4Z1CIX9_9GAMM</name>
<proteinExistence type="predicted"/>
<feature type="compositionally biased region" description="Basic and acidic residues" evidence="1">
    <location>
        <begin position="55"/>
        <end position="66"/>
    </location>
</feature>
<reference evidence="3 4" key="1">
    <citation type="submission" date="2019-04" db="EMBL/GenBank/DDBJ databases">
        <authorList>
            <person name="Park S."/>
            <person name="Yoon J.-H."/>
        </authorList>
    </citation>
    <scope>NUCLEOTIDE SEQUENCE [LARGE SCALE GENOMIC DNA]</scope>
    <source>
        <strain evidence="3 4">HJM-18</strain>
    </source>
</reference>
<dbReference type="EMBL" id="SRPF01000001">
    <property type="protein sequence ID" value="TGN41192.1"/>
    <property type="molecule type" value="Genomic_DNA"/>
</dbReference>
<organism evidence="3 4">
    <name type="scientific">Marinobacter confluentis</name>
    <dbReference type="NCBI Taxonomy" id="1697557"/>
    <lineage>
        <taxon>Bacteria</taxon>
        <taxon>Pseudomonadati</taxon>
        <taxon>Pseudomonadota</taxon>
        <taxon>Gammaproteobacteria</taxon>
        <taxon>Pseudomonadales</taxon>
        <taxon>Marinobacteraceae</taxon>
        <taxon>Marinobacter</taxon>
    </lineage>
</organism>
<keyword evidence="2" id="KW-0812">Transmembrane</keyword>
<evidence type="ECO:0000256" key="2">
    <source>
        <dbReference type="SAM" id="Phobius"/>
    </source>
</evidence>
<feature type="transmembrane region" description="Helical" evidence="2">
    <location>
        <begin position="22"/>
        <end position="41"/>
    </location>
</feature>
<keyword evidence="4" id="KW-1185">Reference proteome</keyword>
<protein>
    <submittedName>
        <fullName evidence="3">Uncharacterized protein</fullName>
    </submittedName>
</protein>
<dbReference type="Proteomes" id="UP000298325">
    <property type="component" value="Unassembled WGS sequence"/>
</dbReference>
<evidence type="ECO:0000313" key="3">
    <source>
        <dbReference type="EMBL" id="TGN41192.1"/>
    </source>
</evidence>
<comment type="caution">
    <text evidence="3">The sequence shown here is derived from an EMBL/GenBank/DDBJ whole genome shotgun (WGS) entry which is preliminary data.</text>
</comment>
<feature type="region of interest" description="Disordered" evidence="1">
    <location>
        <begin position="45"/>
        <end position="66"/>
    </location>
</feature>
<keyword evidence="2" id="KW-0472">Membrane</keyword>
<keyword evidence="2" id="KW-1133">Transmembrane helix</keyword>
<dbReference type="RefSeq" id="WP_135801578.1">
    <property type="nucleotide sequence ID" value="NZ_SRPF01000001.1"/>
</dbReference>
<dbReference type="AlphaFoldDB" id="A0A4Z1CIX9"/>
<sequence length="66" mass="7069">MEHVTDISAVEREPKYFDAVELAGLIVPLLLAILTIVMVSLNPDPSGSAAAESKAPSERAAEIHKR</sequence>
<evidence type="ECO:0000256" key="1">
    <source>
        <dbReference type="SAM" id="MobiDB-lite"/>
    </source>
</evidence>
<gene>
    <name evidence="3" type="ORF">E5Q11_01165</name>
</gene>
<evidence type="ECO:0000313" key="4">
    <source>
        <dbReference type="Proteomes" id="UP000298325"/>
    </source>
</evidence>